<reference evidence="4 5" key="1">
    <citation type="journal article" date="2016" name="Mol. Biol. Evol.">
        <title>Comparative Genomics of Early-Diverging Mushroom-Forming Fungi Provides Insights into the Origins of Lignocellulose Decay Capabilities.</title>
        <authorList>
            <person name="Nagy L.G."/>
            <person name="Riley R."/>
            <person name="Tritt A."/>
            <person name="Adam C."/>
            <person name="Daum C."/>
            <person name="Floudas D."/>
            <person name="Sun H."/>
            <person name="Yadav J.S."/>
            <person name="Pangilinan J."/>
            <person name="Larsson K.H."/>
            <person name="Matsuura K."/>
            <person name="Barry K."/>
            <person name="Labutti K."/>
            <person name="Kuo R."/>
            <person name="Ohm R.A."/>
            <person name="Bhattacharya S.S."/>
            <person name="Shirouzu T."/>
            <person name="Yoshinaga Y."/>
            <person name="Martin F.M."/>
            <person name="Grigoriev I.V."/>
            <person name="Hibbett D.S."/>
        </authorList>
    </citation>
    <scope>NUCLEOTIDE SEQUENCE [LARGE SCALE GENOMIC DNA]</scope>
    <source>
        <strain evidence="4 5">HHB14362 ss-1</strain>
    </source>
</reference>
<dbReference type="Proteomes" id="UP000076761">
    <property type="component" value="Unassembled WGS sequence"/>
</dbReference>
<dbReference type="InterPro" id="IPR013154">
    <property type="entry name" value="ADH-like_N"/>
</dbReference>
<protein>
    <submittedName>
        <fullName evidence="4">Alcohol dehydrogenase GroES domain protein</fullName>
    </submittedName>
</protein>
<evidence type="ECO:0000256" key="1">
    <source>
        <dbReference type="ARBA" id="ARBA00023002"/>
    </source>
</evidence>
<dbReference type="Pfam" id="PF08240">
    <property type="entry name" value="ADH_N"/>
    <property type="match status" value="1"/>
</dbReference>
<dbReference type="Pfam" id="PF00107">
    <property type="entry name" value="ADH_zinc_N"/>
    <property type="match status" value="1"/>
</dbReference>
<dbReference type="OrthoDB" id="203908at2759"/>
<evidence type="ECO:0000259" key="2">
    <source>
        <dbReference type="Pfam" id="PF00107"/>
    </source>
</evidence>
<dbReference type="SUPFAM" id="SSF50129">
    <property type="entry name" value="GroES-like"/>
    <property type="match status" value="1"/>
</dbReference>
<dbReference type="EMBL" id="KV425553">
    <property type="protein sequence ID" value="KZT29665.1"/>
    <property type="molecule type" value="Genomic_DNA"/>
</dbReference>
<evidence type="ECO:0000313" key="4">
    <source>
        <dbReference type="EMBL" id="KZT29665.1"/>
    </source>
</evidence>
<keyword evidence="1" id="KW-0560">Oxidoreductase</keyword>
<dbReference type="InterPro" id="IPR050129">
    <property type="entry name" value="Zn_alcohol_dh"/>
</dbReference>
<dbReference type="AlphaFoldDB" id="A0A165VH39"/>
<dbReference type="GO" id="GO:0016491">
    <property type="term" value="F:oxidoreductase activity"/>
    <property type="evidence" value="ECO:0007669"/>
    <property type="project" value="UniProtKB-KW"/>
</dbReference>
<feature type="domain" description="Alcohol dehydrogenase-like N-terminal" evidence="3">
    <location>
        <begin position="28"/>
        <end position="146"/>
    </location>
</feature>
<dbReference type="PANTHER" id="PTHR43401">
    <property type="entry name" value="L-THREONINE 3-DEHYDROGENASE"/>
    <property type="match status" value="1"/>
</dbReference>
<name>A0A165VH39_9AGAM</name>
<keyword evidence="5" id="KW-1185">Reference proteome</keyword>
<dbReference type="PANTHER" id="PTHR43401:SF2">
    <property type="entry name" value="L-THREONINE 3-DEHYDROGENASE"/>
    <property type="match status" value="1"/>
</dbReference>
<dbReference type="InParanoid" id="A0A165VH39"/>
<gene>
    <name evidence="4" type="ORF">NEOLEDRAFT_1127422</name>
</gene>
<accession>A0A165VH39</accession>
<evidence type="ECO:0000259" key="3">
    <source>
        <dbReference type="Pfam" id="PF08240"/>
    </source>
</evidence>
<dbReference type="STRING" id="1314782.A0A165VH39"/>
<dbReference type="InterPro" id="IPR013149">
    <property type="entry name" value="ADH-like_C"/>
</dbReference>
<dbReference type="InterPro" id="IPR011032">
    <property type="entry name" value="GroES-like_sf"/>
</dbReference>
<feature type="domain" description="Alcohol dehydrogenase-like C-terminal" evidence="2">
    <location>
        <begin position="194"/>
        <end position="329"/>
    </location>
</feature>
<sequence length="373" mass="38979">MRAAVFNSTKPSPPYLALTDIPSPVATPGSIVVKVLASSVLTYAEEIFNGTRTYPNLLPYVPGLGTIGVVKSAGPDVANPLLQPGSGLLVFCDCTIRARDDSYSTKLMLQGLVAQDERAQKVQSVFRNGSWAEEILVPAENVYPLPPSLVENQKLTPAKLTALTALGVAFGGLCDGDLCVGSTVVITGATGHFGSGAVAVALALGARKVIPLGRSPARLAKLGKAFNNTPRIAPVFLTGEPATDEKAIRAAAGEGFPIDVHFDILPPSASPSLVLTALHTLRPGGTCILMGGVAGDVPIPYGEMVHKGIAVKGVWMCERTHFPKMLGLVECGLLDLSMFDVKSFGLGEVEEAVQAAKERAGAFEHTAVVCREL</sequence>
<evidence type="ECO:0000313" key="5">
    <source>
        <dbReference type="Proteomes" id="UP000076761"/>
    </source>
</evidence>
<proteinExistence type="predicted"/>
<dbReference type="Gene3D" id="3.40.50.720">
    <property type="entry name" value="NAD(P)-binding Rossmann-like Domain"/>
    <property type="match status" value="1"/>
</dbReference>
<dbReference type="Gene3D" id="3.90.180.10">
    <property type="entry name" value="Medium-chain alcohol dehydrogenases, catalytic domain"/>
    <property type="match status" value="1"/>
</dbReference>
<dbReference type="SUPFAM" id="SSF51735">
    <property type="entry name" value="NAD(P)-binding Rossmann-fold domains"/>
    <property type="match status" value="1"/>
</dbReference>
<dbReference type="InterPro" id="IPR036291">
    <property type="entry name" value="NAD(P)-bd_dom_sf"/>
</dbReference>
<organism evidence="4 5">
    <name type="scientific">Neolentinus lepideus HHB14362 ss-1</name>
    <dbReference type="NCBI Taxonomy" id="1314782"/>
    <lineage>
        <taxon>Eukaryota</taxon>
        <taxon>Fungi</taxon>
        <taxon>Dikarya</taxon>
        <taxon>Basidiomycota</taxon>
        <taxon>Agaricomycotina</taxon>
        <taxon>Agaricomycetes</taxon>
        <taxon>Gloeophyllales</taxon>
        <taxon>Gloeophyllaceae</taxon>
        <taxon>Neolentinus</taxon>
    </lineage>
</organism>